<feature type="compositionally biased region" description="Basic and acidic residues" evidence="1">
    <location>
        <begin position="45"/>
        <end position="61"/>
    </location>
</feature>
<dbReference type="KEGG" id="gtt:GUITHDRAFT_121724"/>
<accession>L1I7N0</accession>
<dbReference type="AlphaFoldDB" id="L1I7N0"/>
<proteinExistence type="predicted"/>
<dbReference type="HOGENOM" id="CLU_2488163_0_0_1"/>
<feature type="signal peptide" evidence="2">
    <location>
        <begin position="1"/>
        <end position="28"/>
    </location>
</feature>
<evidence type="ECO:0000313" key="4">
    <source>
        <dbReference type="EnsemblProtists" id="EKX32097"/>
    </source>
</evidence>
<gene>
    <name evidence="3" type="ORF">GUITHDRAFT_121724</name>
</gene>
<dbReference type="RefSeq" id="XP_005819077.1">
    <property type="nucleotide sequence ID" value="XM_005819020.1"/>
</dbReference>
<dbReference type="EnsemblProtists" id="EKX32097">
    <property type="protein sequence ID" value="EKX32097"/>
    <property type="gene ID" value="GUITHDRAFT_121724"/>
</dbReference>
<dbReference type="EMBL" id="JH993211">
    <property type="protein sequence ID" value="EKX32097.1"/>
    <property type="molecule type" value="Genomic_DNA"/>
</dbReference>
<sequence length="87" mass="9615">MTPLMWSAAPMPIALVIIPLVLIGGVVGAIGFASQETDDMSPAEQTKRLNSEARERMERDEELRKKILATDVSGAMYREQLKVKEAN</sequence>
<reference evidence="5" key="2">
    <citation type="submission" date="2012-11" db="EMBL/GenBank/DDBJ databases">
        <authorList>
            <person name="Kuo A."/>
            <person name="Curtis B.A."/>
            <person name="Tanifuji G."/>
            <person name="Burki F."/>
            <person name="Gruber A."/>
            <person name="Irimia M."/>
            <person name="Maruyama S."/>
            <person name="Arias M.C."/>
            <person name="Ball S.G."/>
            <person name="Gile G.H."/>
            <person name="Hirakawa Y."/>
            <person name="Hopkins J.F."/>
            <person name="Rensing S.A."/>
            <person name="Schmutz J."/>
            <person name="Symeonidi A."/>
            <person name="Elias M."/>
            <person name="Eveleigh R.J."/>
            <person name="Herman E.K."/>
            <person name="Klute M.J."/>
            <person name="Nakayama T."/>
            <person name="Obornik M."/>
            <person name="Reyes-Prieto A."/>
            <person name="Armbrust E.V."/>
            <person name="Aves S.J."/>
            <person name="Beiko R.G."/>
            <person name="Coutinho P."/>
            <person name="Dacks J.B."/>
            <person name="Durnford D.G."/>
            <person name="Fast N.M."/>
            <person name="Green B.R."/>
            <person name="Grisdale C."/>
            <person name="Hempe F."/>
            <person name="Henrissat B."/>
            <person name="Hoppner M.P."/>
            <person name="Ishida K.-I."/>
            <person name="Kim E."/>
            <person name="Koreny L."/>
            <person name="Kroth P.G."/>
            <person name="Liu Y."/>
            <person name="Malik S.-B."/>
            <person name="Maier U.G."/>
            <person name="McRose D."/>
            <person name="Mock T."/>
            <person name="Neilson J.A."/>
            <person name="Onodera N.T."/>
            <person name="Poole A.M."/>
            <person name="Pritham E.J."/>
            <person name="Richards T.A."/>
            <person name="Rocap G."/>
            <person name="Roy S.W."/>
            <person name="Sarai C."/>
            <person name="Schaack S."/>
            <person name="Shirato S."/>
            <person name="Slamovits C.H."/>
            <person name="Spencer D.F."/>
            <person name="Suzuki S."/>
            <person name="Worden A.Z."/>
            <person name="Zauner S."/>
            <person name="Barry K."/>
            <person name="Bell C."/>
            <person name="Bharti A.K."/>
            <person name="Crow J.A."/>
            <person name="Grimwood J."/>
            <person name="Kramer R."/>
            <person name="Lindquist E."/>
            <person name="Lucas S."/>
            <person name="Salamov A."/>
            <person name="McFadden G.I."/>
            <person name="Lane C.E."/>
            <person name="Keeling P.J."/>
            <person name="Gray M.W."/>
            <person name="Grigoriev I.V."/>
            <person name="Archibald J.M."/>
        </authorList>
    </citation>
    <scope>NUCLEOTIDE SEQUENCE</scope>
    <source>
        <strain evidence="5">CCMP2712</strain>
    </source>
</reference>
<evidence type="ECO:0000313" key="5">
    <source>
        <dbReference type="Proteomes" id="UP000011087"/>
    </source>
</evidence>
<evidence type="ECO:0000256" key="1">
    <source>
        <dbReference type="SAM" id="MobiDB-lite"/>
    </source>
</evidence>
<organism evidence="3">
    <name type="scientific">Guillardia theta (strain CCMP2712)</name>
    <name type="common">Cryptophyte</name>
    <dbReference type="NCBI Taxonomy" id="905079"/>
    <lineage>
        <taxon>Eukaryota</taxon>
        <taxon>Cryptophyceae</taxon>
        <taxon>Pyrenomonadales</taxon>
        <taxon>Geminigeraceae</taxon>
        <taxon>Guillardia</taxon>
    </lineage>
</organism>
<protein>
    <submittedName>
        <fullName evidence="3 4">Uncharacterized protein</fullName>
    </submittedName>
</protein>
<evidence type="ECO:0000313" key="3">
    <source>
        <dbReference type="EMBL" id="EKX32097.1"/>
    </source>
</evidence>
<feature type="region of interest" description="Disordered" evidence="1">
    <location>
        <begin position="37"/>
        <end position="61"/>
    </location>
</feature>
<name>L1I7N0_GUITC</name>
<keyword evidence="2" id="KW-0732">Signal</keyword>
<reference evidence="4" key="3">
    <citation type="submission" date="2016-03" db="UniProtKB">
        <authorList>
            <consortium name="EnsemblProtists"/>
        </authorList>
    </citation>
    <scope>IDENTIFICATION</scope>
</reference>
<feature type="chain" id="PRO_5008769695" evidence="2">
    <location>
        <begin position="29"/>
        <end position="87"/>
    </location>
</feature>
<dbReference type="PaxDb" id="55529-EKX32097"/>
<evidence type="ECO:0000256" key="2">
    <source>
        <dbReference type="SAM" id="SignalP"/>
    </source>
</evidence>
<dbReference type="Proteomes" id="UP000011087">
    <property type="component" value="Unassembled WGS sequence"/>
</dbReference>
<dbReference type="GeneID" id="17288831"/>
<keyword evidence="5" id="KW-1185">Reference proteome</keyword>
<reference evidence="3 5" key="1">
    <citation type="journal article" date="2012" name="Nature">
        <title>Algal genomes reveal evolutionary mosaicism and the fate of nucleomorphs.</title>
        <authorList>
            <consortium name="DOE Joint Genome Institute"/>
            <person name="Curtis B.A."/>
            <person name="Tanifuji G."/>
            <person name="Burki F."/>
            <person name="Gruber A."/>
            <person name="Irimia M."/>
            <person name="Maruyama S."/>
            <person name="Arias M.C."/>
            <person name="Ball S.G."/>
            <person name="Gile G.H."/>
            <person name="Hirakawa Y."/>
            <person name="Hopkins J.F."/>
            <person name="Kuo A."/>
            <person name="Rensing S.A."/>
            <person name="Schmutz J."/>
            <person name="Symeonidi A."/>
            <person name="Elias M."/>
            <person name="Eveleigh R.J."/>
            <person name="Herman E.K."/>
            <person name="Klute M.J."/>
            <person name="Nakayama T."/>
            <person name="Obornik M."/>
            <person name="Reyes-Prieto A."/>
            <person name="Armbrust E.V."/>
            <person name="Aves S.J."/>
            <person name="Beiko R.G."/>
            <person name="Coutinho P."/>
            <person name="Dacks J.B."/>
            <person name="Durnford D.G."/>
            <person name="Fast N.M."/>
            <person name="Green B.R."/>
            <person name="Grisdale C.J."/>
            <person name="Hempel F."/>
            <person name="Henrissat B."/>
            <person name="Hoppner M.P."/>
            <person name="Ishida K."/>
            <person name="Kim E."/>
            <person name="Koreny L."/>
            <person name="Kroth P.G."/>
            <person name="Liu Y."/>
            <person name="Malik S.B."/>
            <person name="Maier U.G."/>
            <person name="McRose D."/>
            <person name="Mock T."/>
            <person name="Neilson J.A."/>
            <person name="Onodera N.T."/>
            <person name="Poole A.M."/>
            <person name="Pritham E.J."/>
            <person name="Richards T.A."/>
            <person name="Rocap G."/>
            <person name="Roy S.W."/>
            <person name="Sarai C."/>
            <person name="Schaack S."/>
            <person name="Shirato S."/>
            <person name="Slamovits C.H."/>
            <person name="Spencer D.F."/>
            <person name="Suzuki S."/>
            <person name="Worden A.Z."/>
            <person name="Zauner S."/>
            <person name="Barry K."/>
            <person name="Bell C."/>
            <person name="Bharti A.K."/>
            <person name="Crow J.A."/>
            <person name="Grimwood J."/>
            <person name="Kramer R."/>
            <person name="Lindquist E."/>
            <person name="Lucas S."/>
            <person name="Salamov A."/>
            <person name="McFadden G.I."/>
            <person name="Lane C.E."/>
            <person name="Keeling P.J."/>
            <person name="Gray M.W."/>
            <person name="Grigoriev I.V."/>
            <person name="Archibald J.M."/>
        </authorList>
    </citation>
    <scope>NUCLEOTIDE SEQUENCE</scope>
    <source>
        <strain evidence="3 5">CCMP2712</strain>
    </source>
</reference>